<gene>
    <name evidence="10" type="primary">LOC101851038</name>
</gene>
<dbReference type="InterPro" id="IPR036397">
    <property type="entry name" value="RNaseH_sf"/>
</dbReference>
<dbReference type="EC" id="2.4.1.-" evidence="7"/>
<protein>
    <recommendedName>
        <fullName evidence="7">Fucosyltransferase</fullName>
        <ecNumber evidence="7">2.4.1.-</ecNumber>
    </recommendedName>
</protein>
<name>A0ABM0ZZ27_APLCA</name>
<accession>A0ABM0ZZ27</accession>
<reference evidence="10" key="1">
    <citation type="submission" date="2025-08" db="UniProtKB">
        <authorList>
            <consortium name="RefSeq"/>
        </authorList>
    </citation>
    <scope>IDENTIFICATION</scope>
</reference>
<keyword evidence="7" id="KW-0472">Membrane</keyword>
<evidence type="ECO:0000256" key="3">
    <source>
        <dbReference type="ARBA" id="ARBA00008919"/>
    </source>
</evidence>
<dbReference type="PANTHER" id="PTHR48438">
    <property type="entry name" value="ALPHA-(1,3)-FUCOSYLTRANSFERASE C-RELATED"/>
    <property type="match status" value="1"/>
</dbReference>
<organism evidence="9 10">
    <name type="scientific">Aplysia californica</name>
    <name type="common">California sea hare</name>
    <dbReference type="NCBI Taxonomy" id="6500"/>
    <lineage>
        <taxon>Eukaryota</taxon>
        <taxon>Metazoa</taxon>
        <taxon>Spiralia</taxon>
        <taxon>Lophotrochozoa</taxon>
        <taxon>Mollusca</taxon>
        <taxon>Gastropoda</taxon>
        <taxon>Heterobranchia</taxon>
        <taxon>Euthyneura</taxon>
        <taxon>Tectipleura</taxon>
        <taxon>Aplysiida</taxon>
        <taxon>Aplysioidea</taxon>
        <taxon>Aplysiidae</taxon>
        <taxon>Aplysia</taxon>
    </lineage>
</organism>
<dbReference type="InterPro" id="IPR038577">
    <property type="entry name" value="GT10-like_C_sf"/>
</dbReference>
<dbReference type="PANTHER" id="PTHR48438:SF1">
    <property type="entry name" value="ALPHA-(1,3)-FUCOSYLTRANSFERASE C-RELATED"/>
    <property type="match status" value="1"/>
</dbReference>
<comment type="pathway">
    <text evidence="2">Protein modification; protein glycosylation.</text>
</comment>
<evidence type="ECO:0000256" key="2">
    <source>
        <dbReference type="ARBA" id="ARBA00004922"/>
    </source>
</evidence>
<comment type="subcellular location">
    <subcellularLocation>
        <location evidence="1">Golgi apparatus membrane</location>
        <topology evidence="1">Single-pass type II membrane protein</topology>
    </subcellularLocation>
    <subcellularLocation>
        <location evidence="7">Golgi apparatus</location>
        <location evidence="7">Golgi stack membrane</location>
        <topology evidence="7">Single-pass type II membrane protein</topology>
    </subcellularLocation>
</comment>
<evidence type="ECO:0000259" key="8">
    <source>
        <dbReference type="Pfam" id="PF00852"/>
    </source>
</evidence>
<keyword evidence="9" id="KW-1185">Reference proteome</keyword>
<keyword evidence="5 7" id="KW-0808">Transferase</keyword>
<evidence type="ECO:0000313" key="9">
    <source>
        <dbReference type="Proteomes" id="UP000694888"/>
    </source>
</evidence>
<evidence type="ECO:0000256" key="1">
    <source>
        <dbReference type="ARBA" id="ARBA00004323"/>
    </source>
</evidence>
<evidence type="ECO:0000256" key="5">
    <source>
        <dbReference type="ARBA" id="ARBA00022679"/>
    </source>
</evidence>
<dbReference type="Gene3D" id="3.40.50.11660">
    <property type="entry name" value="Glycosyl transferase family 10, C-terminal domain"/>
    <property type="match status" value="1"/>
</dbReference>
<keyword evidence="6 7" id="KW-0333">Golgi apparatus</keyword>
<dbReference type="Gene3D" id="3.30.420.10">
    <property type="entry name" value="Ribonuclease H-like superfamily/Ribonuclease H"/>
    <property type="match status" value="1"/>
</dbReference>
<evidence type="ECO:0000256" key="6">
    <source>
        <dbReference type="ARBA" id="ARBA00023034"/>
    </source>
</evidence>
<keyword evidence="4 7" id="KW-0328">Glycosyltransferase</keyword>
<dbReference type="InterPro" id="IPR055270">
    <property type="entry name" value="Glyco_tran_10_C"/>
</dbReference>
<dbReference type="Proteomes" id="UP000694888">
    <property type="component" value="Unplaced"/>
</dbReference>
<dbReference type="InterPro" id="IPR001503">
    <property type="entry name" value="Glyco_trans_10"/>
</dbReference>
<dbReference type="Pfam" id="PF00852">
    <property type="entry name" value="Glyco_transf_10"/>
    <property type="match status" value="1"/>
</dbReference>
<proteinExistence type="inferred from homology"/>
<evidence type="ECO:0000256" key="7">
    <source>
        <dbReference type="RuleBase" id="RU003832"/>
    </source>
</evidence>
<dbReference type="GeneID" id="101851038"/>
<sequence length="243" mass="28111">MSEKSLRQIASALVRPQRRAETCGPQKRPALLEESVILRHDNAPVHKSRVVHELLDGYSWEFLVLEHPPYSPDLASCSFHLFPKKYVDVDIFGACGKACPKTPDWCGRDMGQYHFYLAFENSLCADYVTEKFFKIFRKDFPVVPVVRGGADYDQLFPPRTFVNAASFKSAKELALHLKKLRGNAEEYGELLWEKLQYTKTKHDLNDFHCQLCEYLNSRDPLVRRFYDIRKWMGSCDIPKDIAG</sequence>
<keyword evidence="7" id="KW-0812">Transmembrane</keyword>
<comment type="similarity">
    <text evidence="3 7">Belongs to the glycosyltransferase 10 family.</text>
</comment>
<evidence type="ECO:0000313" key="10">
    <source>
        <dbReference type="RefSeq" id="XP_012937478.2"/>
    </source>
</evidence>
<evidence type="ECO:0000256" key="4">
    <source>
        <dbReference type="ARBA" id="ARBA00022676"/>
    </source>
</evidence>
<feature type="domain" description="Fucosyltransferase C-terminal" evidence="8">
    <location>
        <begin position="84"/>
        <end position="231"/>
    </location>
</feature>
<dbReference type="SUPFAM" id="SSF53756">
    <property type="entry name" value="UDP-Glycosyltransferase/glycogen phosphorylase"/>
    <property type="match status" value="1"/>
</dbReference>
<dbReference type="RefSeq" id="XP_012937478.2">
    <property type="nucleotide sequence ID" value="XM_013082024.2"/>
</dbReference>